<evidence type="ECO:0008006" key="12">
    <source>
        <dbReference type="Google" id="ProtNLM"/>
    </source>
</evidence>
<comment type="caution">
    <text evidence="10">The sequence shown here is derived from an EMBL/GenBank/DDBJ whole genome shotgun (WGS) entry which is preliminary data.</text>
</comment>
<reference evidence="10 11" key="1">
    <citation type="journal article" date="2023" name="Sci. Data">
        <title>Genome assembly of the Korean intertidal mud-creeper Batillaria attramentaria.</title>
        <authorList>
            <person name="Patra A.K."/>
            <person name="Ho P.T."/>
            <person name="Jun S."/>
            <person name="Lee S.J."/>
            <person name="Kim Y."/>
            <person name="Won Y.J."/>
        </authorList>
    </citation>
    <scope>NUCLEOTIDE SEQUENCE [LARGE SCALE GENOMIC DNA]</scope>
    <source>
        <strain evidence="10">Wonlab-2016</strain>
    </source>
</reference>
<dbReference type="SUPFAM" id="SSF161070">
    <property type="entry name" value="SNF-like"/>
    <property type="match status" value="1"/>
</dbReference>
<dbReference type="EMBL" id="JACVVK020000014">
    <property type="protein sequence ID" value="KAK7504650.1"/>
    <property type="molecule type" value="Genomic_DNA"/>
</dbReference>
<feature type="disulfide bond" evidence="8">
    <location>
        <begin position="84"/>
        <end position="93"/>
    </location>
</feature>
<evidence type="ECO:0000313" key="10">
    <source>
        <dbReference type="EMBL" id="KAK7504650.1"/>
    </source>
</evidence>
<feature type="transmembrane region" description="Helical" evidence="9">
    <location>
        <begin position="384"/>
        <end position="409"/>
    </location>
</feature>
<proteinExistence type="inferred from homology"/>
<protein>
    <recommendedName>
        <fullName evidence="12">Transporter</fullName>
    </recommendedName>
</protein>
<evidence type="ECO:0000256" key="7">
    <source>
        <dbReference type="ARBA" id="ARBA00023180"/>
    </source>
</evidence>
<accession>A0ABD0LYE0</accession>
<name>A0ABD0LYE0_9CAEN</name>
<dbReference type="PANTHER" id="PTHR11616">
    <property type="entry name" value="SODIUM/CHLORIDE DEPENDENT TRANSPORTER"/>
    <property type="match status" value="1"/>
</dbReference>
<dbReference type="Pfam" id="PF00209">
    <property type="entry name" value="SNF"/>
    <property type="match status" value="3"/>
</dbReference>
<feature type="transmembrane region" description="Helical" evidence="9">
    <location>
        <begin position="343"/>
        <end position="364"/>
    </location>
</feature>
<keyword evidence="11" id="KW-1185">Reference proteome</keyword>
<feature type="transmembrane region" description="Helical" evidence="9">
    <location>
        <begin position="312"/>
        <end position="331"/>
    </location>
</feature>
<evidence type="ECO:0000256" key="8">
    <source>
        <dbReference type="PIRSR" id="PIRSR600175-2"/>
    </source>
</evidence>
<evidence type="ECO:0000256" key="6">
    <source>
        <dbReference type="ARBA" id="ARBA00023136"/>
    </source>
</evidence>
<keyword evidence="8" id="KW-1015">Disulfide bond</keyword>
<keyword evidence="6 9" id="KW-0472">Membrane</keyword>
<dbReference type="Proteomes" id="UP001519460">
    <property type="component" value="Unassembled WGS sequence"/>
</dbReference>
<feature type="transmembrane region" description="Helical" evidence="9">
    <location>
        <begin position="421"/>
        <end position="448"/>
    </location>
</feature>
<evidence type="ECO:0000256" key="5">
    <source>
        <dbReference type="ARBA" id="ARBA00022989"/>
    </source>
</evidence>
<dbReference type="AlphaFoldDB" id="A0ABD0LYE0"/>
<evidence type="ECO:0000256" key="9">
    <source>
        <dbReference type="SAM" id="Phobius"/>
    </source>
</evidence>
<keyword evidence="4 9" id="KW-0812">Transmembrane</keyword>
<sequence>AFLIPFFIFLVTCGLPLFFLECSIGQFSGKGPLHVWTIAPLFAGVGMAMNIVSAMCAFYYNIIIAWALYYLGHVFTKRLPWTSCDNDWNTDNCYTVEDCHGYGLAGNDSLYSANGFNYSDNGFNYTTNGFIYTTYGFNDSASSYNASIALLNSTMSKCGKNGTGISAAEEFWKRSVLRISDGLEDMGTVQWEMMLCFFAAWLFIFLCLMKGVQTLGKVVYVTATLPYVLLTAILIRGVTLPDLNTFSTLRDSIFITFLGEGTSIYGGLAVFSVLGFMAKSRNTGIEDAFGMVEIICGSIVESYPKIFHKRRVLLTGLICAFFFILGLPLTMNGGIYVFQLFDWYSTSFGLPLIGVMECFVLGWIYGTDKLSDDIMTMIGRRPPLFMTICWKYITPTILAVALGFAFWGYTPPTYGDYEFPAFARGLGWCIGLVPILPIPVVMVVKIITTSGTFGERVKTLIKPSADWEPALKTDVLMADEARV</sequence>
<gene>
    <name evidence="10" type="ORF">BaRGS_00004136</name>
</gene>
<evidence type="ECO:0000313" key="11">
    <source>
        <dbReference type="Proteomes" id="UP001519460"/>
    </source>
</evidence>
<dbReference type="PRINTS" id="PR00176">
    <property type="entry name" value="NANEUSMPORT"/>
</dbReference>
<keyword evidence="7" id="KW-0325">Glycoprotein</keyword>
<feature type="transmembrane region" description="Helical" evidence="9">
    <location>
        <begin position="36"/>
        <end position="69"/>
    </location>
</feature>
<evidence type="ECO:0000256" key="3">
    <source>
        <dbReference type="ARBA" id="ARBA00022448"/>
    </source>
</evidence>
<organism evidence="10 11">
    <name type="scientific">Batillaria attramentaria</name>
    <dbReference type="NCBI Taxonomy" id="370345"/>
    <lineage>
        <taxon>Eukaryota</taxon>
        <taxon>Metazoa</taxon>
        <taxon>Spiralia</taxon>
        <taxon>Lophotrochozoa</taxon>
        <taxon>Mollusca</taxon>
        <taxon>Gastropoda</taxon>
        <taxon>Caenogastropoda</taxon>
        <taxon>Sorbeoconcha</taxon>
        <taxon>Cerithioidea</taxon>
        <taxon>Batillariidae</taxon>
        <taxon>Batillaria</taxon>
    </lineage>
</organism>
<keyword evidence="3" id="KW-0813">Transport</keyword>
<feature type="transmembrane region" description="Helical" evidence="9">
    <location>
        <begin position="218"/>
        <end position="240"/>
    </location>
</feature>
<dbReference type="GO" id="GO:0016020">
    <property type="term" value="C:membrane"/>
    <property type="evidence" value="ECO:0007669"/>
    <property type="project" value="UniProtKB-SubCell"/>
</dbReference>
<feature type="transmembrane region" description="Helical" evidence="9">
    <location>
        <begin position="6"/>
        <end position="24"/>
    </location>
</feature>
<evidence type="ECO:0000256" key="4">
    <source>
        <dbReference type="ARBA" id="ARBA00022692"/>
    </source>
</evidence>
<feature type="transmembrane region" description="Helical" evidence="9">
    <location>
        <begin position="252"/>
        <end position="276"/>
    </location>
</feature>
<dbReference type="PANTHER" id="PTHR11616:SF321">
    <property type="entry name" value="SODIUM-DEPENDENT NUTRIENT AMINO ACID TRANSPORTER 1-RELATED"/>
    <property type="match status" value="1"/>
</dbReference>
<comment type="similarity">
    <text evidence="2">Belongs to the sodium:neurotransmitter symporter (SNF) (TC 2.A.22) family.</text>
</comment>
<comment type="subcellular location">
    <subcellularLocation>
        <location evidence="1">Membrane</location>
        <topology evidence="1">Multi-pass membrane protein</topology>
    </subcellularLocation>
</comment>
<evidence type="ECO:0000256" key="1">
    <source>
        <dbReference type="ARBA" id="ARBA00004141"/>
    </source>
</evidence>
<dbReference type="PROSITE" id="PS50267">
    <property type="entry name" value="NA_NEUROTRAN_SYMP_3"/>
    <property type="match status" value="1"/>
</dbReference>
<dbReference type="InterPro" id="IPR000175">
    <property type="entry name" value="Na/ntran_symport"/>
</dbReference>
<dbReference type="InterPro" id="IPR037272">
    <property type="entry name" value="SNS_sf"/>
</dbReference>
<evidence type="ECO:0000256" key="2">
    <source>
        <dbReference type="ARBA" id="ARBA00006459"/>
    </source>
</evidence>
<feature type="non-terminal residue" evidence="10">
    <location>
        <position position="1"/>
    </location>
</feature>
<feature type="transmembrane region" description="Helical" evidence="9">
    <location>
        <begin position="191"/>
        <end position="209"/>
    </location>
</feature>
<keyword evidence="5 9" id="KW-1133">Transmembrane helix</keyword>